<evidence type="ECO:0000256" key="3">
    <source>
        <dbReference type="ARBA" id="ARBA00022622"/>
    </source>
</evidence>
<dbReference type="VEuPathDB" id="TriTrypDB:TcIL3000_0_25990"/>
<comment type="caution">
    <text evidence="10">The sequence shown here is derived from an EMBL/GenBank/DDBJ whole genome shotgun (WGS) entry which is preliminary data.</text>
</comment>
<evidence type="ECO:0000313" key="10">
    <source>
        <dbReference type="EMBL" id="CCD11631.1"/>
    </source>
</evidence>
<evidence type="ECO:0000256" key="8">
    <source>
        <dbReference type="SAM" id="SignalP"/>
    </source>
</evidence>
<dbReference type="Proteomes" id="UP000000702">
    <property type="component" value="Unassembled WGS sequence"/>
</dbReference>
<evidence type="ECO:0000256" key="7">
    <source>
        <dbReference type="SAM" id="Coils"/>
    </source>
</evidence>
<sequence>MTQEVRLNWIMLCVTFILFTDSSQGRGRTKKAIPTAAGKTICTVSKSLKEVTPWTAYQIEKVKKQRDELEAKLFDWQINLSNTDYTKLCSNKDIILKKAQETLKNANNAIKELHKKAINASAFAGISAGRLDEFIMVFTRARAAEDTVIKGYCLGDAGMSATPSQLPECFTTEENEQNFGEQILAKIPGYSSEEISKELNLAETIAKLNYKSMAVYLKTEDQTNQGCRLITTISSGGVINGQQAEKLWWGGGILTIGKNFGGDLSKILNGREIESVEDYGAAWTNEPATAIVHFNNAREAFEKFTETRNQIAQSLKEVGNKIDMCISQRKAEEEPPAPGQTCFDKTTELEAKLQKAKALLARYKSEKGELDLLLPEREISNETTNPTPHIRGASNRINHNTFLGLLVTIL</sequence>
<keyword evidence="10" id="KW-0675">Receptor</keyword>
<evidence type="ECO:0000313" key="11">
    <source>
        <dbReference type="Proteomes" id="UP000000702"/>
    </source>
</evidence>
<keyword evidence="2" id="KW-1003">Cell membrane</keyword>
<dbReference type="Gene3D" id="3.90.150.10">
    <property type="entry name" value="Variant Surface Glycoprotein, subunit A domain 1"/>
    <property type="match status" value="1"/>
</dbReference>
<organism evidence="10 11">
    <name type="scientific">Trypanosoma congolense (strain IL3000)</name>
    <dbReference type="NCBI Taxonomy" id="1068625"/>
    <lineage>
        <taxon>Eukaryota</taxon>
        <taxon>Discoba</taxon>
        <taxon>Euglenozoa</taxon>
        <taxon>Kinetoplastea</taxon>
        <taxon>Metakinetoplastina</taxon>
        <taxon>Trypanosomatida</taxon>
        <taxon>Trypanosomatidae</taxon>
        <taxon>Trypanosoma</taxon>
        <taxon>Nannomonas</taxon>
    </lineage>
</organism>
<keyword evidence="7" id="KW-0175">Coiled coil</keyword>
<evidence type="ECO:0000259" key="9">
    <source>
        <dbReference type="Pfam" id="PF00913"/>
    </source>
</evidence>
<reference evidence="10 11" key="2">
    <citation type="journal article" date="2012" name="Proc. Natl. Acad. Sci. U.S.A.">
        <title>Antigenic diversity is generated by distinct evolutionary mechanisms in African trypanosome species.</title>
        <authorList>
            <person name="Jackson A.P."/>
            <person name="Berry A."/>
            <person name="Aslett M."/>
            <person name="Allison H.C."/>
            <person name="Burton P."/>
            <person name="Vavrova-Anderson J."/>
            <person name="Brown R."/>
            <person name="Browne H."/>
            <person name="Corton N."/>
            <person name="Hauser H."/>
            <person name="Gamble J."/>
            <person name="Gilderthorp R."/>
            <person name="Marcello L."/>
            <person name="McQuillan J."/>
            <person name="Otto T.D."/>
            <person name="Quail M.A."/>
            <person name="Sanders M.J."/>
            <person name="van Tonder A."/>
            <person name="Ginger M.L."/>
            <person name="Field M.C."/>
            <person name="Barry J.D."/>
            <person name="Hertz-Fowler C."/>
            <person name="Berriman M."/>
        </authorList>
    </citation>
    <scope>NUCLEOTIDE SEQUENCE [LARGE SCALE GENOMIC DNA]</scope>
    <source>
        <strain evidence="10 11">IL3000</strain>
    </source>
</reference>
<accession>F9W3C1</accession>
<keyword evidence="3" id="KW-0336">GPI-anchor</keyword>
<feature type="domain" description="Trypanosome variant surface glycoprotein A-type N-terminal" evidence="9">
    <location>
        <begin position="23"/>
        <end position="265"/>
    </location>
</feature>
<dbReference type="SUPFAM" id="SSF58087">
    <property type="entry name" value="Variant surface glycoprotein (N-terminal domain)"/>
    <property type="match status" value="1"/>
</dbReference>
<keyword evidence="5" id="KW-0325">Glycoprotein</keyword>
<name>F9W3C1_TRYCI</name>
<evidence type="ECO:0000256" key="5">
    <source>
        <dbReference type="ARBA" id="ARBA00023180"/>
    </source>
</evidence>
<feature type="chain" id="PRO_5003394534" evidence="8">
    <location>
        <begin position="26"/>
        <end position="410"/>
    </location>
</feature>
<keyword evidence="11" id="KW-1185">Reference proteome</keyword>
<feature type="signal peptide" evidence="8">
    <location>
        <begin position="1"/>
        <end position="25"/>
    </location>
</feature>
<gene>
    <name evidence="10" type="ORF">TCIL3000_0_25990</name>
</gene>
<protein>
    <submittedName>
        <fullName evidence="10">Transferrin receptor-like, ESAG6-like</fullName>
    </submittedName>
</protein>
<proteinExistence type="predicted"/>
<evidence type="ECO:0000256" key="4">
    <source>
        <dbReference type="ARBA" id="ARBA00023136"/>
    </source>
</evidence>
<dbReference type="AlphaFoldDB" id="F9W3C1"/>
<evidence type="ECO:0000256" key="1">
    <source>
        <dbReference type="ARBA" id="ARBA00004609"/>
    </source>
</evidence>
<dbReference type="InterPro" id="IPR001812">
    <property type="entry name" value="Trypano_VSG_A_N_dom"/>
</dbReference>
<reference evidence="11" key="1">
    <citation type="submission" date="2011-07" db="EMBL/GenBank/DDBJ databases">
        <title>Divergent evolution of antigenic variation in African trypanosomes.</title>
        <authorList>
            <person name="Jackson A.P."/>
            <person name="Berry A."/>
            <person name="Allison H.C."/>
            <person name="Burton P."/>
            <person name="Anderson J."/>
            <person name="Aslett M."/>
            <person name="Brown R."/>
            <person name="Corton N."/>
            <person name="Harris D."/>
            <person name="Hauser H."/>
            <person name="Gamble J."/>
            <person name="Gilderthorp R."/>
            <person name="McQuillan J."/>
            <person name="Quail M.A."/>
            <person name="Sanders M."/>
            <person name="Van Tonder A."/>
            <person name="Ginger M.L."/>
            <person name="Donelson J.E."/>
            <person name="Field M.C."/>
            <person name="Barry J.D."/>
            <person name="Berriman M."/>
            <person name="Hertz-Fowler C."/>
        </authorList>
    </citation>
    <scope>NUCLEOTIDE SEQUENCE [LARGE SCALE GENOMIC DNA]</scope>
    <source>
        <strain evidence="11">IL3000</strain>
    </source>
</reference>
<dbReference type="EMBL" id="CAEQ01000390">
    <property type="protein sequence ID" value="CCD11631.1"/>
    <property type="molecule type" value="Genomic_DNA"/>
</dbReference>
<dbReference type="GO" id="GO:0005886">
    <property type="term" value="C:plasma membrane"/>
    <property type="evidence" value="ECO:0007669"/>
    <property type="project" value="UniProtKB-SubCell"/>
</dbReference>
<dbReference type="GO" id="GO:0098552">
    <property type="term" value="C:side of membrane"/>
    <property type="evidence" value="ECO:0007669"/>
    <property type="project" value="UniProtKB-KW"/>
</dbReference>
<dbReference type="GO" id="GO:0042783">
    <property type="term" value="P:symbiont-mediated evasion of host immune response"/>
    <property type="evidence" value="ECO:0007669"/>
    <property type="project" value="InterPro"/>
</dbReference>
<comment type="subcellular location">
    <subcellularLocation>
        <location evidence="1">Cell membrane</location>
        <topology evidence="1">Lipid-anchor</topology>
        <topology evidence="1">GPI-anchor</topology>
    </subcellularLocation>
</comment>
<evidence type="ECO:0000256" key="6">
    <source>
        <dbReference type="ARBA" id="ARBA00023288"/>
    </source>
</evidence>
<keyword evidence="6" id="KW-0449">Lipoprotein</keyword>
<feature type="coiled-coil region" evidence="7">
    <location>
        <begin position="59"/>
        <end position="116"/>
    </location>
</feature>
<dbReference type="Pfam" id="PF00913">
    <property type="entry name" value="Trypan_glycop"/>
    <property type="match status" value="1"/>
</dbReference>
<keyword evidence="4" id="KW-0472">Membrane</keyword>
<evidence type="ECO:0000256" key="2">
    <source>
        <dbReference type="ARBA" id="ARBA00022475"/>
    </source>
</evidence>
<keyword evidence="8" id="KW-0732">Signal</keyword>